<dbReference type="PROSITE" id="PS50113">
    <property type="entry name" value="PAC"/>
    <property type="match status" value="1"/>
</dbReference>
<dbReference type="SUPFAM" id="SSF55073">
    <property type="entry name" value="Nucleotide cyclase"/>
    <property type="match status" value="1"/>
</dbReference>
<dbReference type="PANTHER" id="PTHR44757">
    <property type="entry name" value="DIGUANYLATE CYCLASE DGCP"/>
    <property type="match status" value="1"/>
</dbReference>
<dbReference type="InterPro" id="IPR052155">
    <property type="entry name" value="Biofilm_reg_signaling"/>
</dbReference>
<dbReference type="NCBIfam" id="TIGR00229">
    <property type="entry name" value="sensory_box"/>
    <property type="match status" value="1"/>
</dbReference>
<dbReference type="InterPro" id="IPR013656">
    <property type="entry name" value="PAS_4"/>
</dbReference>
<dbReference type="Pfam" id="PF08448">
    <property type="entry name" value="PAS_4"/>
    <property type="match status" value="1"/>
</dbReference>
<dbReference type="InterPro" id="IPR000160">
    <property type="entry name" value="GGDEF_dom"/>
</dbReference>
<dbReference type="PROSITE" id="PS50887">
    <property type="entry name" value="GGDEF"/>
    <property type="match status" value="1"/>
</dbReference>
<dbReference type="InterPro" id="IPR029787">
    <property type="entry name" value="Nucleotide_cyclase"/>
</dbReference>
<dbReference type="SUPFAM" id="SSF55785">
    <property type="entry name" value="PYP-like sensor domain (PAS domain)"/>
    <property type="match status" value="1"/>
</dbReference>
<dbReference type="InterPro" id="IPR035965">
    <property type="entry name" value="PAS-like_dom_sf"/>
</dbReference>
<dbReference type="KEGG" id="cmav:ABHF33_15490"/>
<dbReference type="Gene3D" id="3.30.70.270">
    <property type="match status" value="1"/>
</dbReference>
<dbReference type="CDD" id="cd00130">
    <property type="entry name" value="PAS"/>
    <property type="match status" value="1"/>
</dbReference>
<organism evidence="4">
    <name type="scientific">Chitinibacter mangrovi</name>
    <dbReference type="NCBI Taxonomy" id="3153927"/>
    <lineage>
        <taxon>Bacteria</taxon>
        <taxon>Pseudomonadati</taxon>
        <taxon>Pseudomonadota</taxon>
        <taxon>Betaproteobacteria</taxon>
        <taxon>Neisseriales</taxon>
        <taxon>Chitinibacteraceae</taxon>
        <taxon>Chitinibacter</taxon>
    </lineage>
</organism>
<dbReference type="SMART" id="SM00091">
    <property type="entry name" value="PAS"/>
    <property type="match status" value="1"/>
</dbReference>
<dbReference type="NCBIfam" id="TIGR00254">
    <property type="entry name" value="GGDEF"/>
    <property type="match status" value="1"/>
</dbReference>
<dbReference type="Gene3D" id="3.20.20.450">
    <property type="entry name" value="EAL domain"/>
    <property type="match status" value="1"/>
</dbReference>
<dbReference type="PROSITE" id="PS50883">
    <property type="entry name" value="EAL"/>
    <property type="match status" value="1"/>
</dbReference>
<dbReference type="InterPro" id="IPR000014">
    <property type="entry name" value="PAS"/>
</dbReference>
<evidence type="ECO:0000259" key="1">
    <source>
        <dbReference type="PROSITE" id="PS50113"/>
    </source>
</evidence>
<dbReference type="CDD" id="cd01948">
    <property type="entry name" value="EAL"/>
    <property type="match status" value="1"/>
</dbReference>
<evidence type="ECO:0000313" key="4">
    <source>
        <dbReference type="EMBL" id="XBM00442.1"/>
    </source>
</evidence>
<dbReference type="CDD" id="cd01949">
    <property type="entry name" value="GGDEF"/>
    <property type="match status" value="1"/>
</dbReference>
<dbReference type="PANTHER" id="PTHR44757:SF2">
    <property type="entry name" value="BIOFILM ARCHITECTURE MAINTENANCE PROTEIN MBAA"/>
    <property type="match status" value="1"/>
</dbReference>
<proteinExistence type="predicted"/>
<dbReference type="EMBL" id="CP157355">
    <property type="protein sequence ID" value="XBM00442.1"/>
    <property type="molecule type" value="Genomic_DNA"/>
</dbReference>
<dbReference type="AlphaFoldDB" id="A0AAU7F947"/>
<dbReference type="SUPFAM" id="SSF141868">
    <property type="entry name" value="EAL domain-like"/>
    <property type="match status" value="1"/>
</dbReference>
<feature type="domain" description="GGDEF" evidence="3">
    <location>
        <begin position="172"/>
        <end position="298"/>
    </location>
</feature>
<feature type="domain" description="EAL" evidence="2">
    <location>
        <begin position="307"/>
        <end position="558"/>
    </location>
</feature>
<dbReference type="Gene3D" id="3.30.450.20">
    <property type="entry name" value="PAS domain"/>
    <property type="match status" value="1"/>
</dbReference>
<evidence type="ECO:0000259" key="3">
    <source>
        <dbReference type="PROSITE" id="PS50887"/>
    </source>
</evidence>
<feature type="domain" description="PAC" evidence="1">
    <location>
        <begin position="93"/>
        <end position="144"/>
    </location>
</feature>
<sequence length="558" mass="62369">MSVAVCALLLIYAWRARRLRQRYQALVDSIPDLAWAKDADGRFVVVNRAFCDIWQIKDPATLLGKDDYFLSPPHLAAQYKADDLKVLQSGQAIREEHPFDHVIDGKRWMELIKVPVREGRRVIGTAGIARDISERKQAQEQLQWLAWHDPLTQLYNRTYLELQLAAWIEAGAGFGLWLIDLDHFKRINDALGHAAGDAALVQVAQRLQSLNQLVFRLGGDEFVLLAPTEEASRVDDQLLGFLSGHIQIEELDFQLSFTAGRVLFPADGQSAGQLLKHADIALYQGKADGRGQISVFERAMAKYAVLQLELERELRQALARQEFRLVYQPQICLSDTSLIGFEALIRWHQPQRGEVSPVDFIPFAEQTGIIAAIGDWALDEAIAQVQAWASAGLAVVPVAVNVSALQLASVDFADTVIRRIHRLPLFLQDKIVLELTESTLMQVPSLQSLRTLTQAGIEVHMDDFGTGYSNLAQLSRMSLSKLKFDRSLIHNIAGNQAAQQVCRALVDLAYALRLEIVAEGVETEAEAQWLHAQGVQHAQGYWFSRPLEKDAAAEYLSS</sequence>
<dbReference type="InterPro" id="IPR000700">
    <property type="entry name" value="PAS-assoc_C"/>
</dbReference>
<dbReference type="Pfam" id="PF00563">
    <property type="entry name" value="EAL"/>
    <property type="match status" value="1"/>
</dbReference>
<dbReference type="Pfam" id="PF00990">
    <property type="entry name" value="GGDEF"/>
    <property type="match status" value="1"/>
</dbReference>
<dbReference type="InterPro" id="IPR035919">
    <property type="entry name" value="EAL_sf"/>
</dbReference>
<dbReference type="InterPro" id="IPR043128">
    <property type="entry name" value="Rev_trsase/Diguanyl_cyclase"/>
</dbReference>
<evidence type="ECO:0000259" key="2">
    <source>
        <dbReference type="PROSITE" id="PS50883"/>
    </source>
</evidence>
<dbReference type="InterPro" id="IPR001633">
    <property type="entry name" value="EAL_dom"/>
</dbReference>
<gene>
    <name evidence="4" type="ORF">ABHF33_15490</name>
</gene>
<dbReference type="RefSeq" id="WP_348944794.1">
    <property type="nucleotide sequence ID" value="NZ_CP157355.1"/>
</dbReference>
<name>A0AAU7F947_9NEIS</name>
<reference evidence="4" key="1">
    <citation type="submission" date="2024-05" db="EMBL/GenBank/DDBJ databases">
        <authorList>
            <person name="Yang L."/>
            <person name="Pan L."/>
        </authorList>
    </citation>
    <scope>NUCLEOTIDE SEQUENCE</scope>
    <source>
        <strain evidence="4">FCG-7</strain>
    </source>
</reference>
<protein>
    <submittedName>
        <fullName evidence="4">EAL domain-containing protein</fullName>
    </submittedName>
</protein>
<accession>A0AAU7F947</accession>
<dbReference type="SMART" id="SM00267">
    <property type="entry name" value="GGDEF"/>
    <property type="match status" value="1"/>
</dbReference>
<dbReference type="SMART" id="SM00052">
    <property type="entry name" value="EAL"/>
    <property type="match status" value="1"/>
</dbReference>